<dbReference type="EMBL" id="CAJFCW020000004">
    <property type="protein sequence ID" value="CAG9112070.1"/>
    <property type="molecule type" value="Genomic_DNA"/>
</dbReference>
<dbReference type="InterPro" id="IPR000008">
    <property type="entry name" value="C2_dom"/>
</dbReference>
<dbReference type="SUPFAM" id="SSF49562">
    <property type="entry name" value="C2 domain (Calcium/lipid-binding domain, CaLB)"/>
    <property type="match status" value="1"/>
</dbReference>
<dbReference type="EMBL" id="CAJFDH010000004">
    <property type="protein sequence ID" value="CAD5218892.1"/>
    <property type="molecule type" value="Genomic_DNA"/>
</dbReference>
<dbReference type="Pfam" id="PF09279">
    <property type="entry name" value="EF-hand_like"/>
    <property type="match status" value="1"/>
</dbReference>
<dbReference type="PROSITE" id="PS50004">
    <property type="entry name" value="C2"/>
    <property type="match status" value="1"/>
</dbReference>
<comment type="catalytic activity">
    <reaction evidence="9">
        <text>a 1,2-diacyl-sn-glycero-3-phospho-(1D-myo-inositol-4,5-bisphosphate) + H2O = 1D-myo-inositol 1,4,5-trisphosphate + a 1,2-diacyl-sn-glycerol + H(+)</text>
        <dbReference type="Rhea" id="RHEA:33179"/>
        <dbReference type="ChEBI" id="CHEBI:15377"/>
        <dbReference type="ChEBI" id="CHEBI:15378"/>
        <dbReference type="ChEBI" id="CHEBI:17815"/>
        <dbReference type="ChEBI" id="CHEBI:58456"/>
        <dbReference type="ChEBI" id="CHEBI:203600"/>
        <dbReference type="EC" id="3.1.4.11"/>
    </reaction>
    <physiologicalReaction direction="left-to-right" evidence="9">
        <dbReference type="Rhea" id="RHEA:33180"/>
    </physiologicalReaction>
</comment>
<evidence type="ECO:0000256" key="3">
    <source>
        <dbReference type="ARBA" id="ARBA00012368"/>
    </source>
</evidence>
<keyword evidence="4" id="KW-0963">Cytoplasm</keyword>
<dbReference type="Pfam" id="PF00388">
    <property type="entry name" value="PI-PLC-X"/>
    <property type="match status" value="1"/>
</dbReference>
<evidence type="ECO:0000256" key="6">
    <source>
        <dbReference type="ARBA" id="ARBA00022963"/>
    </source>
</evidence>
<dbReference type="SMART" id="SM00148">
    <property type="entry name" value="PLCXc"/>
    <property type="match status" value="1"/>
</dbReference>
<dbReference type="Proteomes" id="UP000614601">
    <property type="component" value="Unassembled WGS sequence"/>
</dbReference>
<evidence type="ECO:0000256" key="9">
    <source>
        <dbReference type="ARBA" id="ARBA00023674"/>
    </source>
</evidence>
<feature type="domain" description="EF-hand" evidence="14">
    <location>
        <begin position="153"/>
        <end position="188"/>
    </location>
</feature>
<dbReference type="PROSITE" id="PS00018">
    <property type="entry name" value="EF_HAND_1"/>
    <property type="match status" value="1"/>
</dbReference>
<dbReference type="SUPFAM" id="SSF51695">
    <property type="entry name" value="PLC-like phosphodiesterases"/>
    <property type="match status" value="1"/>
</dbReference>
<dbReference type="InterPro" id="IPR001711">
    <property type="entry name" value="PLipase_C_Pinositol-sp_Y"/>
</dbReference>
<evidence type="ECO:0000313" key="15">
    <source>
        <dbReference type="EMBL" id="CAD5218892.1"/>
    </source>
</evidence>
<evidence type="ECO:0000259" key="13">
    <source>
        <dbReference type="PROSITE" id="PS50008"/>
    </source>
</evidence>
<dbReference type="AlphaFoldDB" id="A0A811KVJ9"/>
<proteinExistence type="predicted"/>
<comment type="cofactor">
    <cofactor evidence="1">
        <name>Ca(2+)</name>
        <dbReference type="ChEBI" id="CHEBI:29108"/>
    </cofactor>
</comment>
<dbReference type="CDD" id="cd00275">
    <property type="entry name" value="C2_PLC_like"/>
    <property type="match status" value="1"/>
</dbReference>
<dbReference type="Gene3D" id="2.60.40.150">
    <property type="entry name" value="C2 domain"/>
    <property type="match status" value="1"/>
</dbReference>
<dbReference type="Proteomes" id="UP000783686">
    <property type="component" value="Unassembled WGS sequence"/>
</dbReference>
<dbReference type="GO" id="GO:0016042">
    <property type="term" value="P:lipid catabolic process"/>
    <property type="evidence" value="ECO:0007669"/>
    <property type="project" value="UniProtKB-KW"/>
</dbReference>
<dbReference type="PRINTS" id="PR00390">
    <property type="entry name" value="PHPHLIPASEC"/>
</dbReference>
<dbReference type="InterPro" id="IPR002048">
    <property type="entry name" value="EF_hand_dom"/>
</dbReference>
<keyword evidence="10" id="KW-0378">Hydrolase</keyword>
<dbReference type="SMART" id="SM00239">
    <property type="entry name" value="C2"/>
    <property type="match status" value="1"/>
</dbReference>
<dbReference type="SUPFAM" id="SSF50729">
    <property type="entry name" value="PH domain-like"/>
    <property type="match status" value="1"/>
</dbReference>
<comment type="subcellular location">
    <subcellularLocation>
        <location evidence="2">Cytoplasm</location>
    </subcellularLocation>
</comment>
<dbReference type="InterPro" id="IPR001192">
    <property type="entry name" value="PI-PLC_fam"/>
</dbReference>
<organism evidence="15 16">
    <name type="scientific">Bursaphelenchus okinawaensis</name>
    <dbReference type="NCBI Taxonomy" id="465554"/>
    <lineage>
        <taxon>Eukaryota</taxon>
        <taxon>Metazoa</taxon>
        <taxon>Ecdysozoa</taxon>
        <taxon>Nematoda</taxon>
        <taxon>Chromadorea</taxon>
        <taxon>Rhabditida</taxon>
        <taxon>Tylenchina</taxon>
        <taxon>Tylenchomorpha</taxon>
        <taxon>Aphelenchoidea</taxon>
        <taxon>Aphelenchoididae</taxon>
        <taxon>Bursaphelenchus</taxon>
    </lineage>
</organism>
<dbReference type="OrthoDB" id="269822at2759"/>
<feature type="domain" description="PI-PLC Y-box" evidence="13">
    <location>
        <begin position="518"/>
        <end position="603"/>
    </location>
</feature>
<keyword evidence="5" id="KW-0106">Calcium</keyword>
<dbReference type="Gene3D" id="3.20.20.190">
    <property type="entry name" value="Phosphatidylinositol (PI) phosphodiesterase"/>
    <property type="match status" value="1"/>
</dbReference>
<evidence type="ECO:0000256" key="4">
    <source>
        <dbReference type="ARBA" id="ARBA00022490"/>
    </source>
</evidence>
<dbReference type="GO" id="GO:0004435">
    <property type="term" value="F:phosphatidylinositol-4,5-bisphosphate phospholipase C activity"/>
    <property type="evidence" value="ECO:0007669"/>
    <property type="project" value="UniProtKB-EC"/>
</dbReference>
<evidence type="ECO:0000256" key="1">
    <source>
        <dbReference type="ARBA" id="ARBA00001913"/>
    </source>
</evidence>
<dbReference type="Pfam" id="PF00387">
    <property type="entry name" value="PI-PLC-Y"/>
    <property type="match status" value="1"/>
</dbReference>
<dbReference type="Pfam" id="PF00168">
    <property type="entry name" value="C2"/>
    <property type="match status" value="1"/>
</dbReference>
<dbReference type="PANTHER" id="PTHR10336">
    <property type="entry name" value="PHOSPHOINOSITIDE-SPECIFIC PHOSPHOLIPASE C FAMILY PROTEIN"/>
    <property type="match status" value="1"/>
</dbReference>
<comment type="caution">
    <text evidence="15">The sequence shown here is derived from an EMBL/GenBank/DDBJ whole genome shotgun (WGS) entry which is preliminary data.</text>
</comment>
<dbReference type="InterPro" id="IPR011992">
    <property type="entry name" value="EF-hand-dom_pair"/>
</dbReference>
<evidence type="ECO:0000256" key="5">
    <source>
        <dbReference type="ARBA" id="ARBA00022837"/>
    </source>
</evidence>
<evidence type="ECO:0000256" key="7">
    <source>
        <dbReference type="ARBA" id="ARBA00023098"/>
    </source>
</evidence>
<dbReference type="PROSITE" id="PS50008">
    <property type="entry name" value="PIPLC_Y_DOMAIN"/>
    <property type="match status" value="1"/>
</dbReference>
<keyword evidence="16" id="KW-1185">Reference proteome</keyword>
<dbReference type="InterPro" id="IPR015359">
    <property type="entry name" value="PLC_EF-hand-like"/>
</dbReference>
<protein>
    <recommendedName>
        <fullName evidence="3 10">Phosphoinositide phospholipase C</fullName>
        <ecNumber evidence="3 10">3.1.4.11</ecNumber>
    </recommendedName>
</protein>
<dbReference type="GO" id="GO:0005886">
    <property type="term" value="C:plasma membrane"/>
    <property type="evidence" value="ECO:0007669"/>
    <property type="project" value="TreeGrafter"/>
</dbReference>
<feature type="region of interest" description="Disordered" evidence="11">
    <location>
        <begin position="460"/>
        <end position="485"/>
    </location>
</feature>
<keyword evidence="8" id="KW-0807">Transducer</keyword>
<evidence type="ECO:0000259" key="14">
    <source>
        <dbReference type="PROSITE" id="PS50222"/>
    </source>
</evidence>
<sequence>MTETRKKSSVLEMEKLTQILEEGIPVRRIKNNKVDGITVLAVEGAALLKYKAFNSIVNRIRFKCAPKQKLVDVDNVIEVREGYNSDGLHAASKHFKFQQRCPESNCFSIIYKHPKFVCKSIDFACDHGESRTLWVNSFRTFLVRRPRDAVTFDEKLWLSRNFKEADLNKNGEIAFSELWKLLKQLNLQMSEQYVKALFKQVLETKQKHNKALDETEFFELFRILTDLPEYRNALRQANPDGEESLHAKQLAEFLKTEQNFDDVDESKALDIIKKYEVIEDTEEKDIKLTINGFRRLLQSRYGFIMKPNHETVFQDMDQPLSHYFVNSSHNTYLTGLQVRGNATVEGYISALKNGARLLELDIFDGEHGEPQITHKRTLIAAISLRNVVKCIAQYAFESNPYPVILTLENHAGHAQQKVMADIFEEILGDKLYIPPEDAATKPLPSPDKLKNKILLRGKTIQTPVSTPEDEEAETPEEQKLPRSPIHPSIGRLIALPSVKLTTNIYADVQDHPLNGSPSLSESKVLTLLEAGAPLGTYTAKRFVKSYPKGIRQDSSNMHPVASWICGIQSVAMNLQTTGEEMDLVSGMFSINGKTGYVLKPSLLLDGLDPRIECQSRSYTVIRVGVICAQYLPKAEPGHDIVDPYVSLEVFGIPGDEYKAKTKAIRNNGFNPVWNEDFTFKIKCPELAMIKFTVKDFDSTSSNDFVGVYSLPVSSIRPGYSHIRLNTGFEHSPDDAASIFVRIEFDKD</sequence>
<reference evidence="15" key="1">
    <citation type="submission" date="2020-09" db="EMBL/GenBank/DDBJ databases">
        <authorList>
            <person name="Kikuchi T."/>
        </authorList>
    </citation>
    <scope>NUCLEOTIDE SEQUENCE</scope>
    <source>
        <strain evidence="15">SH1</strain>
    </source>
</reference>
<evidence type="ECO:0000256" key="2">
    <source>
        <dbReference type="ARBA" id="ARBA00004496"/>
    </source>
</evidence>
<dbReference type="SMART" id="SM00149">
    <property type="entry name" value="PLCYc"/>
    <property type="match status" value="1"/>
</dbReference>
<evidence type="ECO:0000256" key="11">
    <source>
        <dbReference type="SAM" id="MobiDB-lite"/>
    </source>
</evidence>
<dbReference type="SUPFAM" id="SSF47473">
    <property type="entry name" value="EF-hand"/>
    <property type="match status" value="1"/>
</dbReference>
<dbReference type="PROSITE" id="PS50222">
    <property type="entry name" value="EF_HAND_2"/>
    <property type="match status" value="1"/>
</dbReference>
<keyword evidence="6 10" id="KW-0442">Lipid degradation</keyword>
<dbReference type="InterPro" id="IPR000909">
    <property type="entry name" value="PLipase_C_PInositol-sp_X_dom"/>
</dbReference>
<keyword evidence="7 10" id="KW-0443">Lipid metabolism</keyword>
<dbReference type="PANTHER" id="PTHR10336:SF209">
    <property type="entry name" value="PHOSPHOINOSITIDE PHOSPHOLIPASE C"/>
    <property type="match status" value="1"/>
</dbReference>
<dbReference type="CDD" id="cd08558">
    <property type="entry name" value="PI-PLCc_eukaryota"/>
    <property type="match status" value="1"/>
</dbReference>
<dbReference type="EC" id="3.1.4.11" evidence="3 10"/>
<dbReference type="PROSITE" id="PS50007">
    <property type="entry name" value="PIPLC_X_DOMAIN"/>
    <property type="match status" value="1"/>
</dbReference>
<dbReference type="InterPro" id="IPR035892">
    <property type="entry name" value="C2_domain_sf"/>
</dbReference>
<evidence type="ECO:0000256" key="10">
    <source>
        <dbReference type="RuleBase" id="RU361133"/>
    </source>
</evidence>
<evidence type="ECO:0000256" key="8">
    <source>
        <dbReference type="ARBA" id="ARBA00023224"/>
    </source>
</evidence>
<dbReference type="InterPro" id="IPR018247">
    <property type="entry name" value="EF_Hand_1_Ca_BS"/>
</dbReference>
<evidence type="ECO:0000259" key="12">
    <source>
        <dbReference type="PROSITE" id="PS50004"/>
    </source>
</evidence>
<dbReference type="InterPro" id="IPR011993">
    <property type="entry name" value="PH-like_dom_sf"/>
</dbReference>
<dbReference type="Gene3D" id="1.10.238.10">
    <property type="entry name" value="EF-hand"/>
    <property type="match status" value="2"/>
</dbReference>
<dbReference type="InterPro" id="IPR017946">
    <property type="entry name" value="PLC-like_Pdiesterase_TIM-brl"/>
</dbReference>
<dbReference type="Gene3D" id="2.30.29.30">
    <property type="entry name" value="Pleckstrin-homology domain (PH domain)/Phosphotyrosine-binding domain (PTB)"/>
    <property type="match status" value="1"/>
</dbReference>
<dbReference type="GO" id="GO:0005509">
    <property type="term" value="F:calcium ion binding"/>
    <property type="evidence" value="ECO:0007669"/>
    <property type="project" value="InterPro"/>
</dbReference>
<dbReference type="FunFam" id="1.10.238.10:FF:000005">
    <property type="entry name" value="Phosphoinositide phospholipase C"/>
    <property type="match status" value="1"/>
</dbReference>
<name>A0A811KVJ9_9BILA</name>
<evidence type="ECO:0000313" key="16">
    <source>
        <dbReference type="Proteomes" id="UP000614601"/>
    </source>
</evidence>
<dbReference type="GO" id="GO:0035556">
    <property type="term" value="P:intracellular signal transduction"/>
    <property type="evidence" value="ECO:0007669"/>
    <property type="project" value="InterPro"/>
</dbReference>
<accession>A0A811KVJ9</accession>
<feature type="domain" description="C2" evidence="12">
    <location>
        <begin position="599"/>
        <end position="726"/>
    </location>
</feature>
<dbReference type="GO" id="GO:0005737">
    <property type="term" value="C:cytoplasm"/>
    <property type="evidence" value="ECO:0007669"/>
    <property type="project" value="UniProtKB-SubCell"/>
</dbReference>
<gene>
    <name evidence="15" type="ORF">BOKJ2_LOCUS8102</name>
</gene>